<dbReference type="Proteomes" id="UP000180057">
    <property type="component" value="Unassembled WGS sequence"/>
</dbReference>
<evidence type="ECO:0000259" key="6">
    <source>
        <dbReference type="Pfam" id="PF04893"/>
    </source>
</evidence>
<evidence type="ECO:0000256" key="5">
    <source>
        <dbReference type="SAM" id="Phobius"/>
    </source>
</evidence>
<protein>
    <recommendedName>
        <fullName evidence="6">Yip1 domain-containing protein</fullName>
    </recommendedName>
</protein>
<keyword evidence="3 5" id="KW-1133">Transmembrane helix</keyword>
<evidence type="ECO:0000256" key="3">
    <source>
        <dbReference type="ARBA" id="ARBA00022989"/>
    </source>
</evidence>
<dbReference type="EMBL" id="MLQS01000030">
    <property type="protein sequence ID" value="OIJ18057.1"/>
    <property type="molecule type" value="Genomic_DNA"/>
</dbReference>
<evidence type="ECO:0000313" key="9">
    <source>
        <dbReference type="Proteomes" id="UP000180057"/>
    </source>
</evidence>
<proteinExistence type="predicted"/>
<dbReference type="RefSeq" id="WP_071389675.1">
    <property type="nucleotide sequence ID" value="NZ_MLQS01000017.1"/>
</dbReference>
<dbReference type="OrthoDB" id="2940219at2"/>
<dbReference type="EMBL" id="MLQS01000017">
    <property type="protein sequence ID" value="OIJ19536.1"/>
    <property type="molecule type" value="Genomic_DNA"/>
</dbReference>
<dbReference type="InterPro" id="IPR006977">
    <property type="entry name" value="Yip1_dom"/>
</dbReference>
<sequence length="222" mass="24342">MSELHEKSKEIIVKLGKPSVFGMFLNPSEQFQKLKANPLVFVPLLLVTLLYTIAMAIIAFGTDSSWLLAEIGPEDIEIFAEMEMFMRIMMLVTGVFIPVMGALIFAVVIIIVAKISKSEVTFRQLFSLAVFVSVIGGVGVLFNAIMTTLLGTNPDIPFTSLASLFGEENVSPLFISIEVFSIWQLIVAVVGLRKVANFGAALAWIVMILFTIFSIFLALLVS</sequence>
<feature type="transmembrane region" description="Helical" evidence="5">
    <location>
        <begin position="88"/>
        <end position="113"/>
    </location>
</feature>
<evidence type="ECO:0000313" key="8">
    <source>
        <dbReference type="EMBL" id="OIJ19536.1"/>
    </source>
</evidence>
<keyword evidence="2 5" id="KW-0812">Transmembrane</keyword>
<feature type="domain" description="Yip1" evidence="6">
    <location>
        <begin position="21"/>
        <end position="219"/>
    </location>
</feature>
<keyword evidence="4 5" id="KW-0472">Membrane</keyword>
<dbReference type="GO" id="GO:0016020">
    <property type="term" value="C:membrane"/>
    <property type="evidence" value="ECO:0007669"/>
    <property type="project" value="UniProtKB-SubCell"/>
</dbReference>
<evidence type="ECO:0000256" key="4">
    <source>
        <dbReference type="ARBA" id="ARBA00023136"/>
    </source>
</evidence>
<reference evidence="8 9" key="1">
    <citation type="submission" date="2016-10" db="EMBL/GenBank/DDBJ databases">
        <title>Draft genome sequences of four alkaliphilic bacteria belonging to the Anaerobacillus genus.</title>
        <authorList>
            <person name="Bassil N.M."/>
            <person name="Lloyd J.R."/>
        </authorList>
    </citation>
    <scope>NUCLEOTIDE SEQUENCE [LARGE SCALE GENOMIC DNA]</scope>
    <source>
        <strain evidence="8 9">DSM 22531</strain>
    </source>
</reference>
<accession>A0A1S2M4J4</accession>
<feature type="transmembrane region" description="Helical" evidence="5">
    <location>
        <begin position="39"/>
        <end position="60"/>
    </location>
</feature>
<organism evidence="8 9">
    <name type="scientific">Anaerobacillus alkalidiazotrophicus</name>
    <dbReference type="NCBI Taxonomy" id="472963"/>
    <lineage>
        <taxon>Bacteria</taxon>
        <taxon>Bacillati</taxon>
        <taxon>Bacillota</taxon>
        <taxon>Bacilli</taxon>
        <taxon>Bacillales</taxon>
        <taxon>Bacillaceae</taxon>
        <taxon>Anaerobacillus</taxon>
    </lineage>
</organism>
<dbReference type="Pfam" id="PF04893">
    <property type="entry name" value="Yip1"/>
    <property type="match status" value="1"/>
</dbReference>
<evidence type="ECO:0000256" key="2">
    <source>
        <dbReference type="ARBA" id="ARBA00022692"/>
    </source>
</evidence>
<feature type="transmembrane region" description="Helical" evidence="5">
    <location>
        <begin position="125"/>
        <end position="150"/>
    </location>
</feature>
<dbReference type="AlphaFoldDB" id="A0A1S2M4J4"/>
<feature type="transmembrane region" description="Helical" evidence="5">
    <location>
        <begin position="170"/>
        <end position="192"/>
    </location>
</feature>
<keyword evidence="9" id="KW-1185">Reference proteome</keyword>
<dbReference type="STRING" id="472963.BKP45_10670"/>
<comment type="subcellular location">
    <subcellularLocation>
        <location evidence="1">Membrane</location>
        <topology evidence="1">Multi-pass membrane protein</topology>
    </subcellularLocation>
</comment>
<comment type="caution">
    <text evidence="8">The sequence shown here is derived from an EMBL/GenBank/DDBJ whole genome shotgun (WGS) entry which is preliminary data.</text>
</comment>
<evidence type="ECO:0000313" key="7">
    <source>
        <dbReference type="EMBL" id="OIJ18057.1"/>
    </source>
</evidence>
<evidence type="ECO:0000256" key="1">
    <source>
        <dbReference type="ARBA" id="ARBA00004141"/>
    </source>
</evidence>
<name>A0A1S2M4J4_9BACI</name>
<feature type="transmembrane region" description="Helical" evidence="5">
    <location>
        <begin position="199"/>
        <end position="221"/>
    </location>
</feature>
<gene>
    <name evidence="8" type="ORF">BKP45_10670</name>
    <name evidence="7" type="ORF">BKP45_16385</name>
</gene>